<keyword evidence="2 4" id="KW-0863">Zinc-finger</keyword>
<dbReference type="Pfam" id="PF01753">
    <property type="entry name" value="zf-MYND"/>
    <property type="match status" value="1"/>
</dbReference>
<evidence type="ECO:0000313" key="7">
    <source>
        <dbReference type="EMBL" id="KAF7289652.1"/>
    </source>
</evidence>
<dbReference type="AlphaFoldDB" id="A0A8H6VPU1"/>
<keyword evidence="8" id="KW-1185">Reference proteome</keyword>
<keyword evidence="5" id="KW-0732">Signal</keyword>
<dbReference type="SUPFAM" id="SSF144232">
    <property type="entry name" value="HIT/MYND zinc finger-like"/>
    <property type="match status" value="1"/>
</dbReference>
<dbReference type="Gene3D" id="6.10.140.2220">
    <property type="match status" value="1"/>
</dbReference>
<feature type="chain" id="PRO_5034627132" evidence="5">
    <location>
        <begin position="18"/>
        <end position="568"/>
    </location>
</feature>
<proteinExistence type="predicted"/>
<name>A0A8H6VPU1_MYCCL</name>
<protein>
    <submittedName>
        <fullName evidence="7">MYND-type domain-containing protein</fullName>
    </submittedName>
</protein>
<evidence type="ECO:0000313" key="8">
    <source>
        <dbReference type="Proteomes" id="UP000613580"/>
    </source>
</evidence>
<feature type="domain" description="MYND-type" evidence="6">
    <location>
        <begin position="374"/>
        <end position="411"/>
    </location>
</feature>
<evidence type="ECO:0000256" key="2">
    <source>
        <dbReference type="ARBA" id="ARBA00022771"/>
    </source>
</evidence>
<organism evidence="7 8">
    <name type="scientific">Mycena chlorophos</name>
    <name type="common">Agaric fungus</name>
    <name type="synonym">Agaricus chlorophos</name>
    <dbReference type="NCBI Taxonomy" id="658473"/>
    <lineage>
        <taxon>Eukaryota</taxon>
        <taxon>Fungi</taxon>
        <taxon>Dikarya</taxon>
        <taxon>Basidiomycota</taxon>
        <taxon>Agaricomycotina</taxon>
        <taxon>Agaricomycetes</taxon>
        <taxon>Agaricomycetidae</taxon>
        <taxon>Agaricales</taxon>
        <taxon>Marasmiineae</taxon>
        <taxon>Mycenaceae</taxon>
        <taxon>Mycena</taxon>
    </lineage>
</organism>
<keyword evidence="1" id="KW-0479">Metal-binding</keyword>
<dbReference type="GO" id="GO:0008270">
    <property type="term" value="F:zinc ion binding"/>
    <property type="evidence" value="ECO:0007669"/>
    <property type="project" value="UniProtKB-KW"/>
</dbReference>
<evidence type="ECO:0000256" key="5">
    <source>
        <dbReference type="SAM" id="SignalP"/>
    </source>
</evidence>
<dbReference type="OrthoDB" id="3040823at2759"/>
<keyword evidence="3" id="KW-0862">Zinc</keyword>
<evidence type="ECO:0000259" key="6">
    <source>
        <dbReference type="PROSITE" id="PS50865"/>
    </source>
</evidence>
<sequence>MGAALTFMLVILRLTDPRDLEDAESPLTQALISCWPATAISLRLYAEAVIRSDFVGLEADELGSPAHAFTTIVSFFSLYSQIDALRIRVQKHPTYISLILWLWRLETSQSPGCQQLATQLQELFPSGNIPSAATLLAPYILYPNLTKSQNLKLLASLDASPAENVDCALSHLHRCMHSGPWNDPTAVNALLLNLRNLSALSKTSLGPLFRERRAYIMVADMLALLTSEPLDPTTANAVKATIGLACTVFMNHGFEDGAPGLALALERGLLVALFRALPWMEPIPTTPGDDEIPEAQSAAREYCALIQTQLPQYTIYLSVLRQIHKSVTSSITGILQSIEGSTGIARVWWDSLRLMMRNAHLASSSELDQEICAAEECSSPADFRCGTCIQTAYCSPQCQQLDWEANHHHACTSPNAGSGKVEVYALATPIHIIEATQYLAHRDLAFALRVAHHDLKALTTTVNPGWYSPAGAGLTLPLCISLDYTSTGTQIPTLRHKAPTGLHLVGRNSHAVVYVTLALGSSLGKKQHAVVFAWDMGDLGEELSAGNLAANMAQKIQSTERPVFVQVY</sequence>
<dbReference type="PROSITE" id="PS50865">
    <property type="entry name" value="ZF_MYND_2"/>
    <property type="match status" value="1"/>
</dbReference>
<comment type="caution">
    <text evidence="7">The sequence shown here is derived from an EMBL/GenBank/DDBJ whole genome shotgun (WGS) entry which is preliminary data.</text>
</comment>
<evidence type="ECO:0000256" key="1">
    <source>
        <dbReference type="ARBA" id="ARBA00022723"/>
    </source>
</evidence>
<reference evidence="7" key="1">
    <citation type="submission" date="2020-05" db="EMBL/GenBank/DDBJ databases">
        <title>Mycena genomes resolve the evolution of fungal bioluminescence.</title>
        <authorList>
            <person name="Tsai I.J."/>
        </authorList>
    </citation>
    <scope>NUCLEOTIDE SEQUENCE</scope>
    <source>
        <strain evidence="7">110903Hualien_Pintung</strain>
    </source>
</reference>
<dbReference type="Proteomes" id="UP000613580">
    <property type="component" value="Unassembled WGS sequence"/>
</dbReference>
<accession>A0A8H6VPU1</accession>
<gene>
    <name evidence="7" type="ORF">HMN09_01327600</name>
</gene>
<evidence type="ECO:0000256" key="3">
    <source>
        <dbReference type="ARBA" id="ARBA00022833"/>
    </source>
</evidence>
<dbReference type="InterPro" id="IPR002893">
    <property type="entry name" value="Znf_MYND"/>
</dbReference>
<evidence type="ECO:0000256" key="4">
    <source>
        <dbReference type="PROSITE-ProRule" id="PRU00134"/>
    </source>
</evidence>
<feature type="signal peptide" evidence="5">
    <location>
        <begin position="1"/>
        <end position="17"/>
    </location>
</feature>
<dbReference type="EMBL" id="JACAZE010000028">
    <property type="protein sequence ID" value="KAF7289652.1"/>
    <property type="molecule type" value="Genomic_DNA"/>
</dbReference>